<evidence type="ECO:0000313" key="2">
    <source>
        <dbReference type="Proteomes" id="UP000242381"/>
    </source>
</evidence>
<evidence type="ECO:0000313" key="1">
    <source>
        <dbReference type="EMBL" id="ORE18225.1"/>
    </source>
</evidence>
<accession>A0A1X0S1P0</accession>
<reference evidence="1 2" key="1">
    <citation type="journal article" date="2016" name="Proc. Natl. Acad. Sci. U.S.A.">
        <title>Lipid metabolic changes in an early divergent fungus govern the establishment of a mutualistic symbiosis with endobacteria.</title>
        <authorList>
            <person name="Lastovetsky O.A."/>
            <person name="Gaspar M.L."/>
            <person name="Mondo S.J."/>
            <person name="LaButti K.M."/>
            <person name="Sandor L."/>
            <person name="Grigoriev I.V."/>
            <person name="Henry S.A."/>
            <person name="Pawlowska T.E."/>
        </authorList>
    </citation>
    <scope>NUCLEOTIDE SEQUENCE [LARGE SCALE GENOMIC DNA]</scope>
    <source>
        <strain evidence="1 2">ATCC 11559</strain>
    </source>
</reference>
<organism evidence="1 2">
    <name type="scientific">Rhizopus microsporus</name>
    <dbReference type="NCBI Taxonomy" id="58291"/>
    <lineage>
        <taxon>Eukaryota</taxon>
        <taxon>Fungi</taxon>
        <taxon>Fungi incertae sedis</taxon>
        <taxon>Mucoromycota</taxon>
        <taxon>Mucoromycotina</taxon>
        <taxon>Mucoromycetes</taxon>
        <taxon>Mucorales</taxon>
        <taxon>Mucorineae</taxon>
        <taxon>Rhizopodaceae</taxon>
        <taxon>Rhizopus</taxon>
    </lineage>
</organism>
<protein>
    <submittedName>
        <fullName evidence="1">Uncharacterized protein</fullName>
    </submittedName>
</protein>
<dbReference type="Proteomes" id="UP000242381">
    <property type="component" value="Unassembled WGS sequence"/>
</dbReference>
<dbReference type="VEuPathDB" id="FungiDB:BCV72DRAFT_300909"/>
<dbReference type="EMBL" id="KV921335">
    <property type="protein sequence ID" value="ORE18225.1"/>
    <property type="molecule type" value="Genomic_DNA"/>
</dbReference>
<dbReference type="AlphaFoldDB" id="A0A1X0S1P0"/>
<proteinExistence type="predicted"/>
<sequence>MAMNHHHNYQEQWSKNMGLADKLKALLIIASSTKTVITITVSQSIAVISILVVNAGTLMVAQYLIYMTINACEGIELASTVERLSIISLPRTSFHASTSSVLRAIRKDLFSRRRTAPAILQLIPEVSRLIFGPCEDLTTLGS</sequence>
<name>A0A1X0S1P0_RHIZD</name>
<gene>
    <name evidence="1" type="ORF">BCV71DRAFT_235113</name>
</gene>